<keyword evidence="5" id="KW-0732">Signal</keyword>
<proteinExistence type="inferred from homology"/>
<reference evidence="11" key="1">
    <citation type="submission" date="2020-05" db="EMBL/GenBank/DDBJ databases">
        <title>Mycena genomes resolve the evolution of fungal bioluminescence.</title>
        <authorList>
            <person name="Tsai I.J."/>
        </authorList>
    </citation>
    <scope>NUCLEOTIDE SEQUENCE</scope>
    <source>
        <strain evidence="11">171206Taipei</strain>
    </source>
</reference>
<keyword evidence="6 10" id="KW-0378">Hydrolase</keyword>
<dbReference type="SUPFAM" id="SSF53474">
    <property type="entry name" value="alpha/beta-Hydrolases"/>
    <property type="match status" value="3"/>
</dbReference>
<comment type="caution">
    <text evidence="11">The sequence shown here is derived from an EMBL/GenBank/DDBJ whole genome shotgun (WGS) entry which is preliminary data.</text>
</comment>
<evidence type="ECO:0000256" key="10">
    <source>
        <dbReference type="RuleBase" id="RU361238"/>
    </source>
</evidence>
<dbReference type="EC" id="3.1.1.-" evidence="10"/>
<evidence type="ECO:0000256" key="8">
    <source>
        <dbReference type="ARBA" id="ARBA00023157"/>
    </source>
</evidence>
<dbReference type="GO" id="GO:0046872">
    <property type="term" value="F:metal ion binding"/>
    <property type="evidence" value="ECO:0007669"/>
    <property type="project" value="UniProtKB-KW"/>
</dbReference>
<keyword evidence="4" id="KW-0479">Metal-binding</keyword>
<keyword evidence="2" id="KW-0719">Serine esterase</keyword>
<keyword evidence="3" id="KW-0624">Polysaccharide degradation</keyword>
<comment type="similarity">
    <text evidence="1 10">Belongs to the tannase family.</text>
</comment>
<dbReference type="AlphaFoldDB" id="A0A8H6VTU0"/>
<evidence type="ECO:0000256" key="2">
    <source>
        <dbReference type="ARBA" id="ARBA00022487"/>
    </source>
</evidence>
<keyword evidence="12" id="KW-1185">Reference proteome</keyword>
<dbReference type="GO" id="GO:0045493">
    <property type="term" value="P:xylan catabolic process"/>
    <property type="evidence" value="ECO:0007669"/>
    <property type="project" value="UniProtKB-KW"/>
</dbReference>
<keyword evidence="3" id="KW-0858">Xylan degradation</keyword>
<accession>A0A8H6VTU0</accession>
<dbReference type="GeneID" id="59352552"/>
<dbReference type="PANTHER" id="PTHR33938">
    <property type="entry name" value="FERULOYL ESTERASE B-RELATED"/>
    <property type="match status" value="1"/>
</dbReference>
<dbReference type="InterPro" id="IPR029058">
    <property type="entry name" value="AB_hydrolase_fold"/>
</dbReference>
<sequence>MYLPLPGFSLLPNLISAFLGSVSSWDRPNTREIACLDLKSSIHIENTTITNVSYLPAGSSVSTPEITLRVSTTLCRVEFSTQTSPTSYIRAEAWLPDEWYGRFLGLGNGGLGGYIDYRGLDYGSSLHFASVGSNNGHGWIYRLPISTQPRVGKQIVKAYYTHAHTKSYYLGCSTGGRQGTQSALKYPADFDGILAGAPATDFNHLQYWTGITAKHLGSPTPESSPSYIPLDTWHDLIAEVVLKTCDLLDGVEDGTITEPDDCKFDPQVLLCGKYSTSCLTQAQVDALHKIYSPVYVDGKLIYPRFDPGAENDTASASLLSGAFPDFPKNWLRYAVLNDTHFDGSEFNETHLRAMDQVNPGGISTFDGDFSVFRARGGKFLTYHGRMDSLIASGNSKRYHDLVAQDFDTPDDFYRLFLVPGMGHCAGGPGATKFGQLGRETTAAKNDSQHNILLLSILSSQSAHEKACLSLKTLDLENTTITRLSYVHKGSSVATSGPCTSKADVTASLCRVEFTTNTSNTSSVRAEAWLPDEWYGRFLAIGNGGLGGCIDYAELDYGSSMHFATVGSNNGHDGRNGIVFLNNPEVINDFAFRSVHVEAMIGKLLVEAYYQQTHTTSYYLGCSTGGRQGMQAALRYPDDFDGIIAGAPATDWNHLLYWAGATAQAIGAPTPWSSPSYIPPRKWRSLIAKEILRQCDALDGIADGIISEPDDCDFDPQVLLCSHSAGANLERCLTEPQVAALRKIYSPLKVNGERVYPRFDPGAESTPLGLTVFTGVFPPTPKDWLRYAVLNDSKFDGRDFGEGHLLLMDEINPGGISTFDGNLSCFRDRGSKLLTYHGRMDPIIPSGNSKRYHNLITHTIGSPDNFYRLFLVPGMSHCARGPGAANFGQLGGAVGPRNDSEHNILLALVDWVEGGVAPNSIVGTSAERNRGRTAETRVHCMHPARSIWDGSKFICQN</sequence>
<dbReference type="EMBL" id="JACAZF010000016">
    <property type="protein sequence ID" value="KAF7289863.1"/>
    <property type="molecule type" value="Genomic_DNA"/>
</dbReference>
<name>A0A8H6VTU0_9AGAR</name>
<dbReference type="PANTHER" id="PTHR33938:SF15">
    <property type="entry name" value="FERULOYL ESTERASE B-RELATED"/>
    <property type="match status" value="1"/>
</dbReference>
<dbReference type="OrthoDB" id="3039123at2759"/>
<evidence type="ECO:0000256" key="4">
    <source>
        <dbReference type="ARBA" id="ARBA00022723"/>
    </source>
</evidence>
<keyword evidence="8" id="KW-1015">Disulfide bond</keyword>
<evidence type="ECO:0000256" key="9">
    <source>
        <dbReference type="ARBA" id="ARBA00034075"/>
    </source>
</evidence>
<organism evidence="11 12">
    <name type="scientific">Mycena indigotica</name>
    <dbReference type="NCBI Taxonomy" id="2126181"/>
    <lineage>
        <taxon>Eukaryota</taxon>
        <taxon>Fungi</taxon>
        <taxon>Dikarya</taxon>
        <taxon>Basidiomycota</taxon>
        <taxon>Agaricomycotina</taxon>
        <taxon>Agaricomycetes</taxon>
        <taxon>Agaricomycetidae</taxon>
        <taxon>Agaricales</taxon>
        <taxon>Marasmiineae</taxon>
        <taxon>Mycenaceae</taxon>
        <taxon>Mycena</taxon>
    </lineage>
</organism>
<keyword evidence="7" id="KW-0106">Calcium</keyword>
<dbReference type="Gene3D" id="3.40.50.1820">
    <property type="entry name" value="alpha/beta hydrolase"/>
    <property type="match status" value="2"/>
</dbReference>
<dbReference type="RefSeq" id="XP_037213592.1">
    <property type="nucleotide sequence ID" value="XM_037370036.1"/>
</dbReference>
<protein>
    <recommendedName>
        <fullName evidence="10">Carboxylic ester hydrolase</fullName>
        <ecNumber evidence="10">3.1.1.-</ecNumber>
    </recommendedName>
</protein>
<evidence type="ECO:0000256" key="5">
    <source>
        <dbReference type="ARBA" id="ARBA00022729"/>
    </source>
</evidence>
<dbReference type="GO" id="GO:0030600">
    <property type="term" value="F:feruloyl esterase activity"/>
    <property type="evidence" value="ECO:0007669"/>
    <property type="project" value="UniProtKB-EC"/>
</dbReference>
<dbReference type="Pfam" id="PF07519">
    <property type="entry name" value="Tannase"/>
    <property type="match status" value="3"/>
</dbReference>
<comment type="catalytic activity">
    <reaction evidence="9">
        <text>feruloyl-polysaccharide + H2O = ferulate + polysaccharide.</text>
        <dbReference type="EC" id="3.1.1.73"/>
    </reaction>
</comment>
<evidence type="ECO:0000256" key="7">
    <source>
        <dbReference type="ARBA" id="ARBA00022837"/>
    </source>
</evidence>
<evidence type="ECO:0000256" key="1">
    <source>
        <dbReference type="ARBA" id="ARBA00006249"/>
    </source>
</evidence>
<dbReference type="Proteomes" id="UP000636479">
    <property type="component" value="Unassembled WGS sequence"/>
</dbReference>
<keyword evidence="3" id="KW-0119">Carbohydrate metabolism</keyword>
<gene>
    <name evidence="11" type="ORF">MIND_01360700</name>
</gene>
<evidence type="ECO:0000256" key="6">
    <source>
        <dbReference type="ARBA" id="ARBA00022801"/>
    </source>
</evidence>
<dbReference type="InterPro" id="IPR011118">
    <property type="entry name" value="Tannase/feruloyl_esterase"/>
</dbReference>
<evidence type="ECO:0000256" key="3">
    <source>
        <dbReference type="ARBA" id="ARBA00022651"/>
    </source>
</evidence>
<evidence type="ECO:0000313" key="11">
    <source>
        <dbReference type="EMBL" id="KAF7289863.1"/>
    </source>
</evidence>
<evidence type="ECO:0000313" key="12">
    <source>
        <dbReference type="Proteomes" id="UP000636479"/>
    </source>
</evidence>